<feature type="transmembrane region" description="Helical" evidence="1">
    <location>
        <begin position="51"/>
        <end position="75"/>
    </location>
</feature>
<keyword evidence="3" id="KW-1185">Reference proteome</keyword>
<reference evidence="2 3" key="1">
    <citation type="submission" date="2022-12" db="EMBL/GenBank/DDBJ databases">
        <title>Chromosome-scale assembly of the Ensete ventricosum genome.</title>
        <authorList>
            <person name="Dussert Y."/>
            <person name="Stocks J."/>
            <person name="Wendawek A."/>
            <person name="Woldeyes F."/>
            <person name="Nichols R.A."/>
            <person name="Borrell J.S."/>
        </authorList>
    </citation>
    <scope>NUCLEOTIDE SEQUENCE [LARGE SCALE GENOMIC DNA]</scope>
    <source>
        <strain evidence="3">cv. Maze</strain>
        <tissue evidence="2">Seeds</tissue>
    </source>
</reference>
<sequence>MGIRCHPSKARRWMGGYIVAKHTDSPDVFIWDVELQPNRHPMLGASNLVQIWNFVVWAMIPASFFGMPWLALVLLSRKHIMLTFIVWIGTPGSESYLDWTATSDFLLIAGTVVS</sequence>
<evidence type="ECO:0000256" key="1">
    <source>
        <dbReference type="SAM" id="Phobius"/>
    </source>
</evidence>
<evidence type="ECO:0000313" key="2">
    <source>
        <dbReference type="EMBL" id="KAJ8492432.1"/>
    </source>
</evidence>
<organism evidence="2 3">
    <name type="scientific">Ensete ventricosum</name>
    <name type="common">Abyssinian banana</name>
    <name type="synonym">Musa ensete</name>
    <dbReference type="NCBI Taxonomy" id="4639"/>
    <lineage>
        <taxon>Eukaryota</taxon>
        <taxon>Viridiplantae</taxon>
        <taxon>Streptophyta</taxon>
        <taxon>Embryophyta</taxon>
        <taxon>Tracheophyta</taxon>
        <taxon>Spermatophyta</taxon>
        <taxon>Magnoliopsida</taxon>
        <taxon>Liliopsida</taxon>
        <taxon>Zingiberales</taxon>
        <taxon>Musaceae</taxon>
        <taxon>Ensete</taxon>
    </lineage>
</organism>
<proteinExistence type="predicted"/>
<accession>A0AAV8RAW4</accession>
<keyword evidence="1" id="KW-0472">Membrane</keyword>
<name>A0AAV8RAW4_ENSVE</name>
<evidence type="ECO:0000313" key="3">
    <source>
        <dbReference type="Proteomes" id="UP001222027"/>
    </source>
</evidence>
<keyword evidence="1" id="KW-1133">Transmembrane helix</keyword>
<keyword evidence="1" id="KW-0812">Transmembrane</keyword>
<dbReference type="AlphaFoldDB" id="A0AAV8RAW4"/>
<dbReference type="Proteomes" id="UP001222027">
    <property type="component" value="Unassembled WGS sequence"/>
</dbReference>
<protein>
    <submittedName>
        <fullName evidence="2">Uncharacterized protein</fullName>
    </submittedName>
</protein>
<dbReference type="EMBL" id="JAQQAF010000004">
    <property type="protein sequence ID" value="KAJ8492432.1"/>
    <property type="molecule type" value="Genomic_DNA"/>
</dbReference>
<comment type="caution">
    <text evidence="2">The sequence shown here is derived from an EMBL/GenBank/DDBJ whole genome shotgun (WGS) entry which is preliminary data.</text>
</comment>
<gene>
    <name evidence="2" type="ORF">OPV22_014153</name>
</gene>